<dbReference type="Gene3D" id="3.30.70.970">
    <property type="entry name" value="RraB-like"/>
    <property type="match status" value="1"/>
</dbReference>
<dbReference type="NCBIfam" id="NF047790">
    <property type="entry name" value="tRNAmsioHdxaseMiaE"/>
    <property type="match status" value="1"/>
</dbReference>
<dbReference type="HOGENOM" id="CLU_056571_0_0_1"/>
<dbReference type="AlphaFoldDB" id="A0A0A2WK64"/>
<dbReference type="NCBIfam" id="NF008393">
    <property type="entry name" value="PRK11191.1"/>
    <property type="match status" value="1"/>
</dbReference>
<dbReference type="InterPro" id="IPR036701">
    <property type="entry name" value="RraB-like_sf"/>
</dbReference>
<sequence length="406" mass="46367">MRVSADTFEERAMANPELLEEQREETRLIIEELLEDGSDPDALYTIEHHLSADDFETLEKAAVEAFKLGYEVTDPEELEVEEGDTVICCDILSECALNPELIDAQVEQLLNLAEKFGVEYDGWGTYFEDPNGEEGEEEGDDEYQDEDDDGDILMDYQQLLSPITQFLQCPTPEAWIEKARRPENLPLLLTDHMVCELKAAQTAMLLIRKYVADKESSQALLAWLQPYEAFTFRDGEEPDFLSLHKGLSKSIMPKTANGWGQQLIDSMVLLIKEELHHFWQVREIMIARNIPYAKITASRYAKGLLSETRTHEPLMLVDKLICGAYIEARSCERFAALAPHLDDELQRFYLSLLRSEARHYQDYLTLAEQIAGGDISERVRILGKVEAVLIQSHDDEFRFHSGVPAE</sequence>
<dbReference type="Pfam" id="PF06877">
    <property type="entry name" value="RraB"/>
    <property type="match status" value="1"/>
</dbReference>
<feature type="compositionally biased region" description="Acidic residues" evidence="2">
    <location>
        <begin position="130"/>
        <end position="149"/>
    </location>
</feature>
<reference evidence="4 5" key="1">
    <citation type="submission" date="2012-10" db="EMBL/GenBank/DDBJ databases">
        <title>Genome sequencing and analysis of entomopathogenic fungi Beauveria bassiana D1-5.</title>
        <authorList>
            <person name="Li Q."/>
            <person name="Wang L."/>
            <person name="Zhang Z."/>
            <person name="Wang Q."/>
            <person name="Ren J."/>
            <person name="Wang M."/>
            <person name="Xu W."/>
            <person name="Wang J."/>
            <person name="Lu Y."/>
            <person name="Du Q."/>
            <person name="Sun Z."/>
        </authorList>
    </citation>
    <scope>NUCLEOTIDE SEQUENCE [LARGE SCALE GENOMIC DNA]</scope>
    <source>
        <strain evidence="4 5">D1-5</strain>
    </source>
</reference>
<gene>
    <name evidence="4" type="ORF">BBAD15_g702</name>
</gene>
<dbReference type="InterPro" id="IPR016716">
    <property type="entry name" value="RraB"/>
</dbReference>
<dbReference type="SUPFAM" id="SSF89946">
    <property type="entry name" value="Hypothetical protein VC0424"/>
    <property type="match status" value="1"/>
</dbReference>
<dbReference type="InterPro" id="IPR009078">
    <property type="entry name" value="Ferritin-like_SF"/>
</dbReference>
<dbReference type="EMBL" id="ANFO01000039">
    <property type="protein sequence ID" value="KGQ13519.1"/>
    <property type="molecule type" value="Genomic_DNA"/>
</dbReference>
<dbReference type="GO" id="GO:0006400">
    <property type="term" value="P:tRNA modification"/>
    <property type="evidence" value="ECO:0007669"/>
    <property type="project" value="InterPro"/>
</dbReference>
<dbReference type="GO" id="GO:0045301">
    <property type="term" value="F:tRNA 2-(methylsulfanyl)-N(6)-isopentenyladenosine(37) hydroxylase activity"/>
    <property type="evidence" value="ECO:0007669"/>
    <property type="project" value="InterPro"/>
</dbReference>
<name>A0A0A2WK64_BEABA</name>
<comment type="caution">
    <text evidence="4">The sequence shown here is derived from an EMBL/GenBank/DDBJ whole genome shotgun (WGS) entry which is preliminary data.</text>
</comment>
<accession>A0A0A2WK64</accession>
<keyword evidence="1" id="KW-0963">Cytoplasm</keyword>
<protein>
    <submittedName>
        <fullName evidence="4">tRNA-(Ms[2]io[6]A)-hydroxylase</fullName>
    </submittedName>
</protein>
<evidence type="ECO:0000256" key="2">
    <source>
        <dbReference type="SAM" id="MobiDB-lite"/>
    </source>
</evidence>
<evidence type="ECO:0000313" key="4">
    <source>
        <dbReference type="EMBL" id="KGQ13519.1"/>
    </source>
</evidence>
<dbReference type="HAMAP" id="MF_01888">
    <property type="entry name" value="RraB"/>
    <property type="match status" value="1"/>
</dbReference>
<feature type="domain" description="Regulator of ribonuclease activity B" evidence="3">
    <location>
        <begin position="24"/>
        <end position="125"/>
    </location>
</feature>
<dbReference type="Pfam" id="PF06175">
    <property type="entry name" value="MiaE"/>
    <property type="match status" value="1"/>
</dbReference>
<dbReference type="PANTHER" id="PTHR42637:SF1">
    <property type="entry name" value="TRNA 2-(METHYLSULFANYL)-N(6)-ISOPENTENYLADENOSINE(37) HYDROXYLASE"/>
    <property type="match status" value="1"/>
</dbReference>
<organism evidence="4 5">
    <name type="scientific">Beauveria bassiana D1-5</name>
    <dbReference type="NCBI Taxonomy" id="1245745"/>
    <lineage>
        <taxon>Eukaryota</taxon>
        <taxon>Fungi</taxon>
        <taxon>Dikarya</taxon>
        <taxon>Ascomycota</taxon>
        <taxon>Pezizomycotina</taxon>
        <taxon>Sordariomycetes</taxon>
        <taxon>Hypocreomycetidae</taxon>
        <taxon>Hypocreales</taxon>
        <taxon>Cordycipitaceae</taxon>
        <taxon>Beauveria</taxon>
    </lineage>
</organism>
<dbReference type="SUPFAM" id="SSF47240">
    <property type="entry name" value="Ferritin-like"/>
    <property type="match status" value="1"/>
</dbReference>
<dbReference type="InterPro" id="IPR012347">
    <property type="entry name" value="Ferritin-like"/>
</dbReference>
<evidence type="ECO:0000259" key="3">
    <source>
        <dbReference type="Pfam" id="PF06877"/>
    </source>
</evidence>
<dbReference type="Proteomes" id="UP000030106">
    <property type="component" value="Unassembled WGS sequence"/>
</dbReference>
<feature type="region of interest" description="Disordered" evidence="2">
    <location>
        <begin position="126"/>
        <end position="149"/>
    </location>
</feature>
<dbReference type="InterPro" id="IPR010386">
    <property type="entry name" value="tRNA-Hydrxlase_MiaE"/>
</dbReference>
<dbReference type="Gene3D" id="1.20.1260.10">
    <property type="match status" value="1"/>
</dbReference>
<evidence type="ECO:0000313" key="5">
    <source>
        <dbReference type="Proteomes" id="UP000030106"/>
    </source>
</evidence>
<dbReference type="PANTHER" id="PTHR42637">
    <property type="entry name" value="TRNA-(MS[2]IO[6]A)-HYDROXYLASE"/>
    <property type="match status" value="1"/>
</dbReference>
<proteinExistence type="inferred from homology"/>
<evidence type="ECO:0000256" key="1">
    <source>
        <dbReference type="ARBA" id="ARBA00022490"/>
    </source>
</evidence>
<dbReference type="InterPro" id="IPR009671">
    <property type="entry name" value="RraB_dom"/>
</dbReference>